<organism evidence="6 7">
    <name type="scientific">Candidatus Korobacter versatilis</name>
    <dbReference type="NCBI Taxonomy" id="658062"/>
    <lineage>
        <taxon>Bacteria</taxon>
        <taxon>Pseudomonadati</taxon>
        <taxon>Acidobacteriota</taxon>
        <taxon>Terriglobia</taxon>
        <taxon>Terriglobales</taxon>
        <taxon>Candidatus Korobacteraceae</taxon>
        <taxon>Candidatus Korobacter</taxon>
    </lineage>
</organism>
<gene>
    <name evidence="6" type="ORF">HYX28_09755</name>
</gene>
<dbReference type="InterPro" id="IPR008275">
    <property type="entry name" value="CoA_E_activase_dom"/>
</dbReference>
<dbReference type="PANTHER" id="PTHR32329:SF2">
    <property type="entry name" value="BIFUNCTIONAL PROTEIN [INCLUDES 2-HYDROXYACYL-COA DEHYDRATASE (N-TER) AND ITS ACTIVATOR DOMAIN (C_TERM)"/>
    <property type="match status" value="1"/>
</dbReference>
<dbReference type="InterPro" id="IPR051805">
    <property type="entry name" value="Dehydratase_Activator_Redct"/>
</dbReference>
<sequence>MRVIAGIDCGTGFTKALVIGQSPGGTPHILGKARVKSGVNADAAAEEALRIAVVSARLRREDVDYIATTGFGRYSVAFRDIQITEITSAARGVHHLLPEAECVLDVGAQSTRAIGIAGGKVKQFKSNDKCAAGSGMFIARAAKYLEVPLETVGEVSLASRHPQPISSVCAVLAESEIINHVSAGVTVEDIFRGIHESLADRAGALLRRVGMRDRIALIGGVALQGGIVKALEERLSVKVDVPPDCEYVCALGAALLGAQRLLGKAKETSHAAGVRV</sequence>
<dbReference type="Proteomes" id="UP000779809">
    <property type="component" value="Unassembled WGS sequence"/>
</dbReference>
<proteinExistence type="predicted"/>
<keyword evidence="3" id="KW-0408">Iron</keyword>
<dbReference type="PANTHER" id="PTHR32329">
    <property type="entry name" value="BIFUNCTIONAL PROTEIN [INCLUDES 2-HYDROXYACYL-COA DEHYDRATASE (N-TER) AND ITS ACTIVATOR DOMAIN (C_TERM)-RELATED"/>
    <property type="match status" value="1"/>
</dbReference>
<evidence type="ECO:0000256" key="1">
    <source>
        <dbReference type="ARBA" id="ARBA00001966"/>
    </source>
</evidence>
<feature type="domain" description="ATPase BadF/BadG/BcrA/BcrD type" evidence="5">
    <location>
        <begin position="6"/>
        <end position="257"/>
    </location>
</feature>
<evidence type="ECO:0000256" key="3">
    <source>
        <dbReference type="ARBA" id="ARBA00023004"/>
    </source>
</evidence>
<evidence type="ECO:0000313" key="7">
    <source>
        <dbReference type="Proteomes" id="UP000779809"/>
    </source>
</evidence>
<evidence type="ECO:0000256" key="4">
    <source>
        <dbReference type="ARBA" id="ARBA00023014"/>
    </source>
</evidence>
<keyword evidence="4" id="KW-0411">Iron-sulfur</keyword>
<evidence type="ECO:0000256" key="2">
    <source>
        <dbReference type="ARBA" id="ARBA00022723"/>
    </source>
</evidence>
<dbReference type="InterPro" id="IPR002731">
    <property type="entry name" value="ATPase_BadF"/>
</dbReference>
<dbReference type="InterPro" id="IPR043129">
    <property type="entry name" value="ATPase_NBD"/>
</dbReference>
<evidence type="ECO:0000313" key="6">
    <source>
        <dbReference type="EMBL" id="MBI2679053.1"/>
    </source>
</evidence>
<dbReference type="Pfam" id="PF01869">
    <property type="entry name" value="BcrAD_BadFG"/>
    <property type="match status" value="1"/>
</dbReference>
<comment type="caution">
    <text evidence="6">The sequence shown here is derived from an EMBL/GenBank/DDBJ whole genome shotgun (WGS) entry which is preliminary data.</text>
</comment>
<keyword evidence="2" id="KW-0479">Metal-binding</keyword>
<accession>A0A932AA50</accession>
<dbReference type="AlphaFoldDB" id="A0A932AA50"/>
<reference evidence="6" key="1">
    <citation type="submission" date="2020-07" db="EMBL/GenBank/DDBJ databases">
        <title>Huge and variable diversity of episymbiotic CPR bacteria and DPANN archaea in groundwater ecosystems.</title>
        <authorList>
            <person name="He C.Y."/>
            <person name="Keren R."/>
            <person name="Whittaker M."/>
            <person name="Farag I.F."/>
            <person name="Doudna J."/>
            <person name="Cate J.H.D."/>
            <person name="Banfield J.F."/>
        </authorList>
    </citation>
    <scope>NUCLEOTIDE SEQUENCE</scope>
    <source>
        <strain evidence="6">NC_groundwater_580_Pr5_B-0.1um_64_19</strain>
    </source>
</reference>
<protein>
    <submittedName>
        <fullName evidence="6">2-hydroxyglutaryl-CoA dehydratase</fullName>
    </submittedName>
</protein>
<dbReference type="GO" id="GO:0046872">
    <property type="term" value="F:metal ion binding"/>
    <property type="evidence" value="ECO:0007669"/>
    <property type="project" value="UniProtKB-KW"/>
</dbReference>
<dbReference type="SUPFAM" id="SSF53067">
    <property type="entry name" value="Actin-like ATPase domain"/>
    <property type="match status" value="1"/>
</dbReference>
<evidence type="ECO:0000259" key="5">
    <source>
        <dbReference type="Pfam" id="PF01869"/>
    </source>
</evidence>
<dbReference type="NCBIfam" id="TIGR00241">
    <property type="entry name" value="CoA_E_activ"/>
    <property type="match status" value="1"/>
</dbReference>
<comment type="cofactor">
    <cofactor evidence="1">
        <name>[4Fe-4S] cluster</name>
        <dbReference type="ChEBI" id="CHEBI:49883"/>
    </cofactor>
</comment>
<name>A0A932AA50_9BACT</name>
<dbReference type="Gene3D" id="3.30.420.40">
    <property type="match status" value="2"/>
</dbReference>
<dbReference type="EMBL" id="JACPNR010000011">
    <property type="protein sequence ID" value="MBI2679053.1"/>
    <property type="molecule type" value="Genomic_DNA"/>
</dbReference>
<dbReference type="GO" id="GO:0051536">
    <property type="term" value="F:iron-sulfur cluster binding"/>
    <property type="evidence" value="ECO:0007669"/>
    <property type="project" value="UniProtKB-KW"/>
</dbReference>